<organism evidence="2 3">
    <name type="scientific">Laccaria amethystina LaAM-08-1</name>
    <dbReference type="NCBI Taxonomy" id="1095629"/>
    <lineage>
        <taxon>Eukaryota</taxon>
        <taxon>Fungi</taxon>
        <taxon>Dikarya</taxon>
        <taxon>Basidiomycota</taxon>
        <taxon>Agaricomycotina</taxon>
        <taxon>Agaricomycetes</taxon>
        <taxon>Agaricomycetidae</taxon>
        <taxon>Agaricales</taxon>
        <taxon>Agaricineae</taxon>
        <taxon>Hydnangiaceae</taxon>
        <taxon>Laccaria</taxon>
    </lineage>
</organism>
<proteinExistence type="predicted"/>
<sequence length="59" mass="6500">MSEEKRSGKSDERNEADWTGKFAVDPTNQGNNTSAQEMSADAISTMGNIHRSISAVVRW</sequence>
<name>A0A0C9X6S9_9AGAR</name>
<feature type="region of interest" description="Disordered" evidence="1">
    <location>
        <begin position="1"/>
        <end position="38"/>
    </location>
</feature>
<dbReference type="HOGENOM" id="CLU_2961165_0_0_1"/>
<reference evidence="2 3" key="1">
    <citation type="submission" date="2014-04" db="EMBL/GenBank/DDBJ databases">
        <authorList>
            <consortium name="DOE Joint Genome Institute"/>
            <person name="Kuo A."/>
            <person name="Kohler A."/>
            <person name="Nagy L.G."/>
            <person name="Floudas D."/>
            <person name="Copeland A."/>
            <person name="Barry K.W."/>
            <person name="Cichocki N."/>
            <person name="Veneault-Fourrey C."/>
            <person name="LaButti K."/>
            <person name="Lindquist E.A."/>
            <person name="Lipzen A."/>
            <person name="Lundell T."/>
            <person name="Morin E."/>
            <person name="Murat C."/>
            <person name="Sun H."/>
            <person name="Tunlid A."/>
            <person name="Henrissat B."/>
            <person name="Grigoriev I.V."/>
            <person name="Hibbett D.S."/>
            <person name="Martin F."/>
            <person name="Nordberg H.P."/>
            <person name="Cantor M.N."/>
            <person name="Hua S.X."/>
        </authorList>
    </citation>
    <scope>NUCLEOTIDE SEQUENCE [LARGE SCALE GENOMIC DNA]</scope>
    <source>
        <strain evidence="2 3">LaAM-08-1</strain>
    </source>
</reference>
<evidence type="ECO:0000256" key="1">
    <source>
        <dbReference type="SAM" id="MobiDB-lite"/>
    </source>
</evidence>
<reference evidence="3" key="2">
    <citation type="submission" date="2015-01" db="EMBL/GenBank/DDBJ databases">
        <title>Evolutionary Origins and Diversification of the Mycorrhizal Mutualists.</title>
        <authorList>
            <consortium name="DOE Joint Genome Institute"/>
            <consortium name="Mycorrhizal Genomics Consortium"/>
            <person name="Kohler A."/>
            <person name="Kuo A."/>
            <person name="Nagy L.G."/>
            <person name="Floudas D."/>
            <person name="Copeland A."/>
            <person name="Barry K.W."/>
            <person name="Cichocki N."/>
            <person name="Veneault-Fourrey C."/>
            <person name="LaButti K."/>
            <person name="Lindquist E.A."/>
            <person name="Lipzen A."/>
            <person name="Lundell T."/>
            <person name="Morin E."/>
            <person name="Murat C."/>
            <person name="Riley R."/>
            <person name="Ohm R."/>
            <person name="Sun H."/>
            <person name="Tunlid A."/>
            <person name="Henrissat B."/>
            <person name="Grigoriev I.V."/>
            <person name="Hibbett D.S."/>
            <person name="Martin F."/>
        </authorList>
    </citation>
    <scope>NUCLEOTIDE SEQUENCE [LARGE SCALE GENOMIC DNA]</scope>
    <source>
        <strain evidence="3">LaAM-08-1</strain>
    </source>
</reference>
<feature type="compositionally biased region" description="Basic and acidic residues" evidence="1">
    <location>
        <begin position="1"/>
        <end position="18"/>
    </location>
</feature>
<dbReference type="Proteomes" id="UP000054477">
    <property type="component" value="Unassembled WGS sequence"/>
</dbReference>
<dbReference type="EMBL" id="KN838935">
    <property type="protein sequence ID" value="KIJ92122.1"/>
    <property type="molecule type" value="Genomic_DNA"/>
</dbReference>
<evidence type="ECO:0000313" key="2">
    <source>
        <dbReference type="EMBL" id="KIJ92122.1"/>
    </source>
</evidence>
<protein>
    <submittedName>
        <fullName evidence="2">Uncharacterized protein</fullName>
    </submittedName>
</protein>
<keyword evidence="3" id="KW-1185">Reference proteome</keyword>
<dbReference type="AlphaFoldDB" id="A0A0C9X6S9"/>
<gene>
    <name evidence="2" type="ORF">K443DRAFT_13835</name>
</gene>
<evidence type="ECO:0000313" key="3">
    <source>
        <dbReference type="Proteomes" id="UP000054477"/>
    </source>
</evidence>
<feature type="compositionally biased region" description="Polar residues" evidence="1">
    <location>
        <begin position="26"/>
        <end position="37"/>
    </location>
</feature>
<accession>A0A0C9X6S9</accession>